<accession>A0A077M800</accession>
<dbReference type="Proteomes" id="UP000035721">
    <property type="component" value="Unassembled WGS sequence"/>
</dbReference>
<evidence type="ECO:0008006" key="4">
    <source>
        <dbReference type="Google" id="ProtNLM"/>
    </source>
</evidence>
<evidence type="ECO:0000313" key="2">
    <source>
        <dbReference type="EMBL" id="CCH80194.1"/>
    </source>
</evidence>
<protein>
    <recommendedName>
        <fullName evidence="4">Sensor histidine kinase</fullName>
    </recommendedName>
</protein>
<evidence type="ECO:0000313" key="3">
    <source>
        <dbReference type="Proteomes" id="UP000035721"/>
    </source>
</evidence>
<feature type="transmembrane region" description="Helical" evidence="1">
    <location>
        <begin position="12"/>
        <end position="32"/>
    </location>
</feature>
<feature type="transmembrane region" description="Helical" evidence="1">
    <location>
        <begin position="138"/>
        <end position="159"/>
    </location>
</feature>
<reference evidence="2 3" key="1">
    <citation type="journal article" date="2013" name="ISME J.">
        <title>A metabolic model for members of the genus Tetrasphaera involved in enhanced biological phosphorus removal.</title>
        <authorList>
            <person name="Kristiansen R."/>
            <person name="Nguyen H.T.T."/>
            <person name="Saunders A.M."/>
            <person name="Nielsen J.L."/>
            <person name="Wimmer R."/>
            <person name="Le V.Q."/>
            <person name="McIlroy S.J."/>
            <person name="Petrovski S."/>
            <person name="Seviour R.J."/>
            <person name="Calteau A."/>
            <person name="Nielsen K.L."/>
            <person name="Nielsen P.H."/>
        </authorList>
    </citation>
    <scope>NUCLEOTIDE SEQUENCE [LARGE SCALE GENOMIC DNA]</scope>
    <source>
        <strain evidence="2 3">T1-X7</strain>
    </source>
</reference>
<keyword evidence="3" id="KW-1185">Reference proteome</keyword>
<dbReference type="EMBL" id="CAJB01000413">
    <property type="protein sequence ID" value="CCH80194.1"/>
    <property type="molecule type" value="Genomic_DNA"/>
</dbReference>
<keyword evidence="1" id="KW-0472">Membrane</keyword>
<comment type="caution">
    <text evidence="2">The sequence shown here is derived from an EMBL/GenBank/DDBJ whole genome shotgun (WGS) entry which is preliminary data.</text>
</comment>
<dbReference type="OrthoDB" id="3825787at2"/>
<feature type="transmembrane region" description="Helical" evidence="1">
    <location>
        <begin position="44"/>
        <end position="61"/>
    </location>
</feature>
<sequence length="179" mass="18308">MDIVKGIRPMDYVLTAVMVALAVVIGLENVTAGAAADVAHPLDSHSALIVPVFVVAALPILWRRRSPVAATTVSFLVVAASVPAFGWITRCGFALPLSVAMAYAVARFSGGRPQQLAGLGAVLALQVATLVKDSSTGGLGALALSVPVAAACYGVGLLVRMRTGEHAETSTLDAEHVHA</sequence>
<dbReference type="STRING" id="1194083.BN12_790023"/>
<keyword evidence="1" id="KW-1133">Transmembrane helix</keyword>
<dbReference type="RefSeq" id="WP_048552224.1">
    <property type="nucleotide sequence ID" value="NZ_HF570958.1"/>
</dbReference>
<keyword evidence="1" id="KW-0812">Transmembrane</keyword>
<organism evidence="2 3">
    <name type="scientific">Nostocoides japonicum T1-X7</name>
    <dbReference type="NCBI Taxonomy" id="1194083"/>
    <lineage>
        <taxon>Bacteria</taxon>
        <taxon>Bacillati</taxon>
        <taxon>Actinomycetota</taxon>
        <taxon>Actinomycetes</taxon>
        <taxon>Micrococcales</taxon>
        <taxon>Intrasporangiaceae</taxon>
        <taxon>Nostocoides</taxon>
    </lineage>
</organism>
<feature type="transmembrane region" description="Helical" evidence="1">
    <location>
        <begin position="68"/>
        <end position="87"/>
    </location>
</feature>
<gene>
    <name evidence="2" type="ORF">BN12_790023</name>
</gene>
<name>A0A077M800_9MICO</name>
<proteinExistence type="predicted"/>
<evidence type="ECO:0000256" key="1">
    <source>
        <dbReference type="SAM" id="Phobius"/>
    </source>
</evidence>
<dbReference type="AlphaFoldDB" id="A0A077M800"/>